<comment type="caution">
    <text evidence="1">The sequence shown here is derived from an EMBL/GenBank/DDBJ whole genome shotgun (WGS) entry which is preliminary data.</text>
</comment>
<organism evidence="1 2">
    <name type="scientific">Streptodolium elevatio</name>
    <dbReference type="NCBI Taxonomy" id="3157996"/>
    <lineage>
        <taxon>Bacteria</taxon>
        <taxon>Bacillati</taxon>
        <taxon>Actinomycetota</taxon>
        <taxon>Actinomycetes</taxon>
        <taxon>Kitasatosporales</taxon>
        <taxon>Streptomycetaceae</taxon>
        <taxon>Streptodolium</taxon>
    </lineage>
</organism>
<gene>
    <name evidence="1" type="ORF">AB0C36_27050</name>
</gene>
<reference evidence="1 2" key="1">
    <citation type="submission" date="2024-06" db="EMBL/GenBank/DDBJ databases">
        <title>The Natural Products Discovery Center: Release of the First 8490 Sequenced Strains for Exploring Actinobacteria Biosynthetic Diversity.</title>
        <authorList>
            <person name="Kalkreuter E."/>
            <person name="Kautsar S.A."/>
            <person name="Yang D."/>
            <person name="Bader C.D."/>
            <person name="Teijaro C.N."/>
            <person name="Fluegel L."/>
            <person name="Davis C.M."/>
            <person name="Simpson J.R."/>
            <person name="Lauterbach L."/>
            <person name="Steele A.D."/>
            <person name="Gui C."/>
            <person name="Meng S."/>
            <person name="Li G."/>
            <person name="Viehrig K."/>
            <person name="Ye F."/>
            <person name="Su P."/>
            <person name="Kiefer A.F."/>
            <person name="Nichols A."/>
            <person name="Cepeda A.J."/>
            <person name="Yan W."/>
            <person name="Fan B."/>
            <person name="Jiang Y."/>
            <person name="Adhikari A."/>
            <person name="Zheng C.-J."/>
            <person name="Schuster L."/>
            <person name="Cowan T.M."/>
            <person name="Smanski M.J."/>
            <person name="Chevrette M.G."/>
            <person name="De Carvalho L.P.S."/>
            <person name="Shen B."/>
        </authorList>
    </citation>
    <scope>NUCLEOTIDE SEQUENCE [LARGE SCALE GENOMIC DNA]</scope>
    <source>
        <strain evidence="1 2">NPDC048946</strain>
    </source>
</reference>
<evidence type="ECO:0000313" key="2">
    <source>
        <dbReference type="Proteomes" id="UP001551482"/>
    </source>
</evidence>
<dbReference type="Proteomes" id="UP001551482">
    <property type="component" value="Unassembled WGS sequence"/>
</dbReference>
<proteinExistence type="predicted"/>
<accession>A0ABV3DN34</accession>
<evidence type="ECO:0000313" key="1">
    <source>
        <dbReference type="EMBL" id="MEU8137162.1"/>
    </source>
</evidence>
<sequence length="42" mass="4748">MKFWADIEDLPGDFVPSTRYALDRYLAGEPTEMTVEGWDGPA</sequence>
<protein>
    <submittedName>
        <fullName evidence="1">Uncharacterized protein</fullName>
    </submittedName>
</protein>
<name>A0ABV3DN34_9ACTN</name>
<keyword evidence="2" id="KW-1185">Reference proteome</keyword>
<dbReference type="RefSeq" id="WP_358358657.1">
    <property type="nucleotide sequence ID" value="NZ_JBEZFP010000081.1"/>
</dbReference>
<dbReference type="EMBL" id="JBEZFP010000081">
    <property type="protein sequence ID" value="MEU8137162.1"/>
    <property type="molecule type" value="Genomic_DNA"/>
</dbReference>